<feature type="domain" description="Protein kinase" evidence="8">
    <location>
        <begin position="104"/>
        <end position="370"/>
    </location>
</feature>
<feature type="binding site" evidence="6">
    <location>
        <position position="132"/>
    </location>
    <ligand>
        <name>ATP</name>
        <dbReference type="ChEBI" id="CHEBI:30616"/>
    </ligand>
</feature>
<sequence>MESAALGAALMAVGPTATATAGAGGLAALALAPCAALVPVALALWAWSQSDDKSRRAATSIRKVWLGYKQRREFLKLREERARAEDDWDMWLMDFKESRHRARFSVGKEVGGGATSTVFEAFMCCGRRVALKVFHRKHTFSFNNEKQALQRVGAHPHIIRLLESFEDPQEDGLVLEFCNRGSLYELYLSCDRYRMEEIIVSKIVSQVVLALQHLVACGIEHRDVKPENILLDDGGDAGDEVPLVKLADFGWASAEPGPIPPSGVGTLWYAPPELNPPVVGVDMRFATGGGKSDMWSVGIITYLLLIGHSPFHLAVEEDEVMLLAAKGQVDTQTEVWNELSFVAKSFMMKLIRPDPVQRLSPSDALEVQFLKTCSLEGELRGRLWKEAKSGRGCDGIKAMCWIFGGCSYKGPC</sequence>
<evidence type="ECO:0000256" key="7">
    <source>
        <dbReference type="RuleBase" id="RU000304"/>
    </source>
</evidence>
<dbReference type="PANTHER" id="PTHR24350">
    <property type="entry name" value="SERINE/THREONINE-PROTEIN KINASE IAL-RELATED"/>
    <property type="match status" value="1"/>
</dbReference>
<evidence type="ECO:0000256" key="5">
    <source>
        <dbReference type="ARBA" id="ARBA00022840"/>
    </source>
</evidence>
<dbReference type="PROSITE" id="PS50011">
    <property type="entry name" value="PROTEIN_KINASE_DOM"/>
    <property type="match status" value="1"/>
</dbReference>
<keyword evidence="1 7" id="KW-0723">Serine/threonine-protein kinase</keyword>
<keyword evidence="10" id="KW-1185">Reference proteome</keyword>
<dbReference type="Proteomes" id="UP001642484">
    <property type="component" value="Unassembled WGS sequence"/>
</dbReference>
<dbReference type="InterPro" id="IPR017441">
    <property type="entry name" value="Protein_kinase_ATP_BS"/>
</dbReference>
<keyword evidence="4" id="KW-0418">Kinase</keyword>
<evidence type="ECO:0000256" key="2">
    <source>
        <dbReference type="ARBA" id="ARBA00022679"/>
    </source>
</evidence>
<evidence type="ECO:0000256" key="1">
    <source>
        <dbReference type="ARBA" id="ARBA00022527"/>
    </source>
</evidence>
<dbReference type="SMART" id="SM00220">
    <property type="entry name" value="S_TKc"/>
    <property type="match status" value="1"/>
</dbReference>
<keyword evidence="5 6" id="KW-0067">ATP-binding</keyword>
<dbReference type="PROSITE" id="PS00107">
    <property type="entry name" value="PROTEIN_KINASE_ATP"/>
    <property type="match status" value="1"/>
</dbReference>
<evidence type="ECO:0000256" key="3">
    <source>
        <dbReference type="ARBA" id="ARBA00022741"/>
    </source>
</evidence>
<comment type="caution">
    <text evidence="9">The sequence shown here is derived from an EMBL/GenBank/DDBJ whole genome shotgun (WGS) entry which is preliminary data.</text>
</comment>
<evidence type="ECO:0000256" key="4">
    <source>
        <dbReference type="ARBA" id="ARBA00022777"/>
    </source>
</evidence>
<reference evidence="9 10" key="1">
    <citation type="submission" date="2024-02" db="EMBL/GenBank/DDBJ databases">
        <authorList>
            <person name="Chen Y."/>
            <person name="Shah S."/>
            <person name="Dougan E. K."/>
            <person name="Thang M."/>
            <person name="Chan C."/>
        </authorList>
    </citation>
    <scope>NUCLEOTIDE SEQUENCE [LARGE SCALE GENOMIC DNA]</scope>
</reference>
<dbReference type="InterPro" id="IPR030616">
    <property type="entry name" value="Aur-like"/>
</dbReference>
<dbReference type="Pfam" id="PF00069">
    <property type="entry name" value="Pkinase"/>
    <property type="match status" value="1"/>
</dbReference>
<dbReference type="InterPro" id="IPR000719">
    <property type="entry name" value="Prot_kinase_dom"/>
</dbReference>
<accession>A0ABP0NPM5</accession>
<evidence type="ECO:0000313" key="10">
    <source>
        <dbReference type="Proteomes" id="UP001642484"/>
    </source>
</evidence>
<dbReference type="InterPro" id="IPR008271">
    <property type="entry name" value="Ser/Thr_kinase_AS"/>
</dbReference>
<organism evidence="9 10">
    <name type="scientific">Durusdinium trenchii</name>
    <dbReference type="NCBI Taxonomy" id="1381693"/>
    <lineage>
        <taxon>Eukaryota</taxon>
        <taxon>Sar</taxon>
        <taxon>Alveolata</taxon>
        <taxon>Dinophyceae</taxon>
        <taxon>Suessiales</taxon>
        <taxon>Symbiodiniaceae</taxon>
        <taxon>Durusdinium</taxon>
    </lineage>
</organism>
<keyword evidence="3 6" id="KW-0547">Nucleotide-binding</keyword>
<dbReference type="Gene3D" id="1.10.510.10">
    <property type="entry name" value="Transferase(Phosphotransferase) domain 1"/>
    <property type="match status" value="1"/>
</dbReference>
<dbReference type="PROSITE" id="PS50096">
    <property type="entry name" value="IQ"/>
    <property type="match status" value="1"/>
</dbReference>
<dbReference type="PROSITE" id="PS00108">
    <property type="entry name" value="PROTEIN_KINASE_ST"/>
    <property type="match status" value="1"/>
</dbReference>
<evidence type="ECO:0000256" key="6">
    <source>
        <dbReference type="PROSITE-ProRule" id="PRU10141"/>
    </source>
</evidence>
<comment type="similarity">
    <text evidence="7">Belongs to the protein kinase superfamily.</text>
</comment>
<dbReference type="EMBL" id="CAXAMN010021906">
    <property type="protein sequence ID" value="CAK9064389.1"/>
    <property type="molecule type" value="Genomic_DNA"/>
</dbReference>
<evidence type="ECO:0000313" key="9">
    <source>
        <dbReference type="EMBL" id="CAK9064389.1"/>
    </source>
</evidence>
<name>A0ABP0NPM5_9DINO</name>
<gene>
    <name evidence="9" type="ORF">CCMP2556_LOCUS31637</name>
</gene>
<evidence type="ECO:0000259" key="8">
    <source>
        <dbReference type="PROSITE" id="PS50011"/>
    </source>
</evidence>
<proteinExistence type="inferred from homology"/>
<protein>
    <recommendedName>
        <fullName evidence="8">Protein kinase domain-containing protein</fullName>
    </recommendedName>
</protein>
<dbReference type="InterPro" id="IPR011009">
    <property type="entry name" value="Kinase-like_dom_sf"/>
</dbReference>
<keyword evidence="2" id="KW-0808">Transferase</keyword>
<dbReference type="SUPFAM" id="SSF56112">
    <property type="entry name" value="Protein kinase-like (PK-like)"/>
    <property type="match status" value="1"/>
</dbReference>